<dbReference type="Pfam" id="PF02743">
    <property type="entry name" value="dCache_1"/>
    <property type="match status" value="1"/>
</dbReference>
<dbReference type="RefSeq" id="WP_004630383.1">
    <property type="nucleotide sequence ID" value="NZ_AORV01000066.1"/>
</dbReference>
<accession>S0FF76</accession>
<evidence type="ECO:0000256" key="7">
    <source>
        <dbReference type="ARBA" id="ARBA00022989"/>
    </source>
</evidence>
<dbReference type="CDD" id="cd06225">
    <property type="entry name" value="HAMP"/>
    <property type="match status" value="1"/>
</dbReference>
<feature type="transmembrane region" description="Helical" evidence="9">
    <location>
        <begin position="21"/>
        <end position="41"/>
    </location>
</feature>
<dbReference type="InterPro" id="IPR003660">
    <property type="entry name" value="HAMP_dom"/>
</dbReference>
<keyword evidence="2" id="KW-1003">Cell membrane</keyword>
<dbReference type="Pfam" id="PF00672">
    <property type="entry name" value="HAMP"/>
    <property type="match status" value="1"/>
</dbReference>
<evidence type="ECO:0000259" key="10">
    <source>
        <dbReference type="PROSITE" id="PS50885"/>
    </source>
</evidence>
<organism evidence="11 12">
    <name type="scientific">Ruminiclostridium cellobioparum subsp. termitidis CT1112</name>
    <dbReference type="NCBI Taxonomy" id="1195236"/>
    <lineage>
        <taxon>Bacteria</taxon>
        <taxon>Bacillati</taxon>
        <taxon>Bacillota</taxon>
        <taxon>Clostridia</taxon>
        <taxon>Eubacteriales</taxon>
        <taxon>Oscillospiraceae</taxon>
        <taxon>Ruminiclostridium</taxon>
    </lineage>
</organism>
<dbReference type="PANTHER" id="PTHR34220:SF7">
    <property type="entry name" value="SENSOR HISTIDINE KINASE YPDA"/>
    <property type="match status" value="1"/>
</dbReference>
<protein>
    <submittedName>
        <fullName evidence="11">Integral membrane sensor signal transduction histidine kinase</fullName>
        <ecNumber evidence="11">2.7.13.3</ecNumber>
    </submittedName>
</protein>
<dbReference type="Gene3D" id="3.30.565.10">
    <property type="entry name" value="Histidine kinase-like ATPase, C-terminal domain"/>
    <property type="match status" value="1"/>
</dbReference>
<dbReference type="STRING" id="1195236.CTER_4965"/>
<evidence type="ECO:0000256" key="2">
    <source>
        <dbReference type="ARBA" id="ARBA00022475"/>
    </source>
</evidence>
<reference evidence="11 12" key="1">
    <citation type="journal article" date="2013" name="Genome Announc.">
        <title>Draft Genome Sequence of the Cellulolytic, Mesophilic, Anaerobic Bacterium Clostridium termitidis Strain CT1112 (DSM 5398).</title>
        <authorList>
            <person name="Lal S."/>
            <person name="Ramachandran U."/>
            <person name="Zhang X."/>
            <person name="Munir R."/>
            <person name="Sparling R."/>
            <person name="Levin D.B."/>
        </authorList>
    </citation>
    <scope>NUCLEOTIDE SEQUENCE [LARGE SCALE GENOMIC DNA]</scope>
    <source>
        <strain evidence="11 12">CT1112</strain>
    </source>
</reference>
<comment type="subcellular location">
    <subcellularLocation>
        <location evidence="1">Cell membrane</location>
        <topology evidence="1">Multi-pass membrane protein</topology>
    </subcellularLocation>
</comment>
<keyword evidence="3" id="KW-0597">Phosphoprotein</keyword>
<dbReference type="PATRIC" id="fig|1195236.3.peg.5158"/>
<evidence type="ECO:0000313" key="12">
    <source>
        <dbReference type="Proteomes" id="UP000014155"/>
    </source>
</evidence>
<dbReference type="SMART" id="SM00387">
    <property type="entry name" value="HATPase_c"/>
    <property type="match status" value="1"/>
</dbReference>
<dbReference type="InterPro" id="IPR050640">
    <property type="entry name" value="Bact_2-comp_sensor_kinase"/>
</dbReference>
<dbReference type="PANTHER" id="PTHR34220">
    <property type="entry name" value="SENSOR HISTIDINE KINASE YPDA"/>
    <property type="match status" value="1"/>
</dbReference>
<comment type="caution">
    <text evidence="11">The sequence shown here is derived from an EMBL/GenBank/DDBJ whole genome shotgun (WGS) entry which is preliminary data.</text>
</comment>
<keyword evidence="6 11" id="KW-0418">Kinase</keyword>
<keyword evidence="7 9" id="KW-1133">Transmembrane helix</keyword>
<dbReference type="Proteomes" id="UP000014155">
    <property type="component" value="Unassembled WGS sequence"/>
</dbReference>
<dbReference type="InterPro" id="IPR036890">
    <property type="entry name" value="HATPase_C_sf"/>
</dbReference>
<keyword evidence="12" id="KW-1185">Reference proteome</keyword>
<dbReference type="SUPFAM" id="SSF55874">
    <property type="entry name" value="ATPase domain of HSP90 chaperone/DNA topoisomerase II/histidine kinase"/>
    <property type="match status" value="1"/>
</dbReference>
<feature type="domain" description="HAMP" evidence="10">
    <location>
        <begin position="334"/>
        <end position="386"/>
    </location>
</feature>
<evidence type="ECO:0000256" key="4">
    <source>
        <dbReference type="ARBA" id="ARBA00022679"/>
    </source>
</evidence>
<dbReference type="EMBL" id="AORV01000066">
    <property type="protein sequence ID" value="EMS69375.1"/>
    <property type="molecule type" value="Genomic_DNA"/>
</dbReference>
<dbReference type="InterPro" id="IPR003594">
    <property type="entry name" value="HATPase_dom"/>
</dbReference>
<dbReference type="Gene3D" id="3.30.450.20">
    <property type="entry name" value="PAS domain"/>
    <property type="match status" value="1"/>
</dbReference>
<dbReference type="Pfam" id="PF02518">
    <property type="entry name" value="HATPase_c"/>
    <property type="match status" value="1"/>
</dbReference>
<dbReference type="SMART" id="SM00304">
    <property type="entry name" value="HAMP"/>
    <property type="match status" value="1"/>
</dbReference>
<evidence type="ECO:0000256" key="8">
    <source>
        <dbReference type="ARBA" id="ARBA00023136"/>
    </source>
</evidence>
<dbReference type="Gene3D" id="1.10.8.500">
    <property type="entry name" value="HAMP domain in histidine kinase"/>
    <property type="match status" value="1"/>
</dbReference>
<evidence type="ECO:0000256" key="3">
    <source>
        <dbReference type="ARBA" id="ARBA00022553"/>
    </source>
</evidence>
<keyword evidence="4 11" id="KW-0808">Transferase</keyword>
<name>S0FF76_RUMCE</name>
<keyword evidence="8 9" id="KW-0472">Membrane</keyword>
<dbReference type="InterPro" id="IPR033479">
    <property type="entry name" value="dCache_1"/>
</dbReference>
<dbReference type="GO" id="GO:0000155">
    <property type="term" value="F:phosphorelay sensor kinase activity"/>
    <property type="evidence" value="ECO:0007669"/>
    <property type="project" value="InterPro"/>
</dbReference>
<feature type="transmembrane region" description="Helical" evidence="9">
    <location>
        <begin position="314"/>
        <end position="332"/>
    </location>
</feature>
<evidence type="ECO:0000256" key="6">
    <source>
        <dbReference type="ARBA" id="ARBA00022777"/>
    </source>
</evidence>
<evidence type="ECO:0000256" key="1">
    <source>
        <dbReference type="ARBA" id="ARBA00004651"/>
    </source>
</evidence>
<proteinExistence type="predicted"/>
<dbReference type="SUPFAM" id="SSF158472">
    <property type="entry name" value="HAMP domain-like"/>
    <property type="match status" value="1"/>
</dbReference>
<evidence type="ECO:0000256" key="5">
    <source>
        <dbReference type="ARBA" id="ARBA00022692"/>
    </source>
</evidence>
<dbReference type="eggNOG" id="COG2972">
    <property type="taxonomic scope" value="Bacteria"/>
</dbReference>
<sequence length="606" mass="69550">MKNFFQIRHFLKKLSGIKLKNKLLISYLLLIIMPFGIFAIMSNFRVYNAIETLVSYSAKHSFEQSGLFVSYKIDKIINTIDVLLVDKKINSTISQEPDKLDIPSQMLDMQDLSRYLRSFQNQDEVFNVKLYVKDDFLYSSEKVNFLSFQDAKNSDWYEDFVKYHKKVIWVKTTEQDYTTKPDDSEIKRVSAVSAILDKSNYLNFLGFVRIDILEKNLSDILKKASSTKNSVTYIQNSKNEIISSSSEKINNNWIFDSNELENYSKNGMYYGTRDLGKEHVILACQKLPNSDWTLVSITPFSEITAVGKELQNQMLLMFLLISTAAYILAYVISSSITKNISLLLKNIRLLKKGDFNIEITTKSNDEIGELIENFNSMSARLKFLVDEQYRIGLEAKNAELLALQAQINPHFLYNTLDMINWSAINNNVPEISDTVQTLSRFYKLSLSKGSNIIPIRNEIEHVKMYMEIQNMRFENIFDFQVHIDEEVYQYTTIKIILQPIVENSVLHGILQKDDRSGLILITGHVSEGVITLKVQDNGIGIKPEKLKTILTHESNTSGTHGYGVRNINERIKLFYGEQYGLEYNSVPGKGTTVIIRIPAGIPVQTQ</sequence>
<evidence type="ECO:0000313" key="11">
    <source>
        <dbReference type="EMBL" id="EMS69375.1"/>
    </source>
</evidence>
<evidence type="ECO:0000256" key="9">
    <source>
        <dbReference type="SAM" id="Phobius"/>
    </source>
</evidence>
<dbReference type="InterPro" id="IPR010559">
    <property type="entry name" value="Sig_transdc_His_kin_internal"/>
</dbReference>
<keyword evidence="5 9" id="KW-0812">Transmembrane</keyword>
<dbReference type="AlphaFoldDB" id="S0FF76"/>
<dbReference type="GO" id="GO:0005886">
    <property type="term" value="C:plasma membrane"/>
    <property type="evidence" value="ECO:0007669"/>
    <property type="project" value="UniProtKB-SubCell"/>
</dbReference>
<dbReference type="EC" id="2.7.13.3" evidence="11"/>
<gene>
    <name evidence="11" type="ORF">CTER_4965</name>
</gene>
<dbReference type="Pfam" id="PF06580">
    <property type="entry name" value="His_kinase"/>
    <property type="match status" value="1"/>
</dbReference>
<dbReference type="PROSITE" id="PS50885">
    <property type="entry name" value="HAMP"/>
    <property type="match status" value="1"/>
</dbReference>